<keyword evidence="3" id="KW-1185">Reference proteome</keyword>
<proteinExistence type="predicted"/>
<reference evidence="2 3" key="1">
    <citation type="journal article" date="2018" name="Front. Microbiol.">
        <title>Description and Comparative Genomics of Macrococcus caseolyticus subsp. hominis subsp. nov., Macrococcus goetzii sp. nov., Macrococcus epidermidis sp. nov., and Macrococcus bohemicus sp. nov., Novel Macrococci From Human Clinical Material With Virulence Potential and Suspected Uptake of Foreign DNA by Natural Transformation.</title>
        <authorList>
            <person name="Maslanova I."/>
            <person name="Wertheimer Z."/>
            <person name="Sedlacek I."/>
            <person name="Svec P."/>
            <person name="Indrakova A."/>
            <person name="Kovarovic V."/>
            <person name="Schumann P."/>
            <person name="Sproer C."/>
            <person name="Kralova S."/>
            <person name="Sedo O."/>
            <person name="Kristofova L."/>
            <person name="Vrbovska V."/>
            <person name="Fuzik T."/>
            <person name="Petras P."/>
            <person name="Zdrahal Z."/>
            <person name="Ruzickova V."/>
            <person name="Doskar J."/>
            <person name="Pantucek R."/>
        </authorList>
    </citation>
    <scope>NUCLEOTIDE SEQUENCE [LARGE SCALE GENOMIC DNA]</scope>
    <source>
        <strain evidence="2 3">CCM 4927</strain>
    </source>
</reference>
<keyword evidence="1" id="KW-0472">Membrane</keyword>
<evidence type="ECO:0000313" key="3">
    <source>
        <dbReference type="Proteomes" id="UP000229523"/>
    </source>
</evidence>
<name>A0A2G5NPA0_9STAP</name>
<comment type="caution">
    <text evidence="2">The sequence shown here is derived from an EMBL/GenBank/DDBJ whole genome shotgun (WGS) entry which is preliminary data.</text>
</comment>
<feature type="transmembrane region" description="Helical" evidence="1">
    <location>
        <begin position="51"/>
        <end position="71"/>
    </location>
</feature>
<dbReference type="EMBL" id="MJBI02000001">
    <property type="protein sequence ID" value="RAI82246.1"/>
    <property type="molecule type" value="Genomic_DNA"/>
</dbReference>
<accession>A0A2G5NPA0</accession>
<evidence type="ECO:0000313" key="2">
    <source>
        <dbReference type="EMBL" id="RAI82246.1"/>
    </source>
</evidence>
<dbReference type="RefSeq" id="WP_099579946.1">
    <property type="nucleotide sequence ID" value="NZ_MJBI02000001.1"/>
</dbReference>
<evidence type="ECO:0000256" key="1">
    <source>
        <dbReference type="SAM" id="Phobius"/>
    </source>
</evidence>
<keyword evidence="1" id="KW-0812">Transmembrane</keyword>
<keyword evidence="1" id="KW-1133">Transmembrane helix</keyword>
<feature type="transmembrane region" description="Helical" evidence="1">
    <location>
        <begin position="6"/>
        <end position="30"/>
    </location>
</feature>
<dbReference type="Proteomes" id="UP000229523">
    <property type="component" value="Unassembled WGS sequence"/>
</dbReference>
<gene>
    <name evidence="2" type="ORF">BFS35_000765</name>
</gene>
<protein>
    <submittedName>
        <fullName evidence="2">Uncharacterized protein</fullName>
    </submittedName>
</protein>
<sequence length="72" mass="8283">MIGNFGSLLMVFAMCLLGLAFILAVSFIFMHFIDHDSNINNKKIFTKKRNIILVYLMLGYIIFYALGLYLVN</sequence>
<dbReference type="AlphaFoldDB" id="A0A2G5NPA0"/>
<organism evidence="2 3">
    <name type="scientific">Macrococcoides goetzii</name>
    <dbReference type="NCBI Taxonomy" id="1891097"/>
    <lineage>
        <taxon>Bacteria</taxon>
        <taxon>Bacillati</taxon>
        <taxon>Bacillota</taxon>
        <taxon>Bacilli</taxon>
        <taxon>Bacillales</taxon>
        <taxon>Staphylococcaceae</taxon>
        <taxon>Macrococcoides</taxon>
    </lineage>
</organism>